<feature type="non-terminal residue" evidence="1">
    <location>
        <position position="1"/>
    </location>
</feature>
<evidence type="ECO:0008006" key="3">
    <source>
        <dbReference type="Google" id="ProtNLM"/>
    </source>
</evidence>
<name>A0A0C9T363_SPHS4</name>
<gene>
    <name evidence="1" type="ORF">M422DRAFT_276150</name>
</gene>
<evidence type="ECO:0000313" key="1">
    <source>
        <dbReference type="EMBL" id="KIJ23303.1"/>
    </source>
</evidence>
<dbReference type="EMBL" id="KN837728">
    <property type="protein sequence ID" value="KIJ23303.1"/>
    <property type="molecule type" value="Genomic_DNA"/>
</dbReference>
<dbReference type="AlphaFoldDB" id="A0A0C9T363"/>
<protein>
    <recommendedName>
        <fullName evidence="3">HNH nuclease domain-containing protein</fullName>
    </recommendedName>
</protein>
<keyword evidence="2" id="KW-1185">Reference proteome</keyword>
<reference evidence="1 2" key="1">
    <citation type="submission" date="2014-06" db="EMBL/GenBank/DDBJ databases">
        <title>Evolutionary Origins and Diversification of the Mycorrhizal Mutualists.</title>
        <authorList>
            <consortium name="DOE Joint Genome Institute"/>
            <consortium name="Mycorrhizal Genomics Consortium"/>
            <person name="Kohler A."/>
            <person name="Kuo A."/>
            <person name="Nagy L.G."/>
            <person name="Floudas D."/>
            <person name="Copeland A."/>
            <person name="Barry K.W."/>
            <person name="Cichocki N."/>
            <person name="Veneault-Fourrey C."/>
            <person name="LaButti K."/>
            <person name="Lindquist E.A."/>
            <person name="Lipzen A."/>
            <person name="Lundell T."/>
            <person name="Morin E."/>
            <person name="Murat C."/>
            <person name="Riley R."/>
            <person name="Ohm R."/>
            <person name="Sun H."/>
            <person name="Tunlid A."/>
            <person name="Henrissat B."/>
            <person name="Grigoriev I.V."/>
            <person name="Hibbett D.S."/>
            <person name="Martin F."/>
        </authorList>
    </citation>
    <scope>NUCLEOTIDE SEQUENCE [LARGE SCALE GENOMIC DNA]</scope>
    <source>
        <strain evidence="1 2">SS14</strain>
    </source>
</reference>
<accession>A0A0C9T363</accession>
<dbReference type="HOGENOM" id="CLU_049186_1_1_1"/>
<organism evidence="1 2">
    <name type="scientific">Sphaerobolus stellatus (strain SS14)</name>
    <dbReference type="NCBI Taxonomy" id="990650"/>
    <lineage>
        <taxon>Eukaryota</taxon>
        <taxon>Fungi</taxon>
        <taxon>Dikarya</taxon>
        <taxon>Basidiomycota</taxon>
        <taxon>Agaricomycotina</taxon>
        <taxon>Agaricomycetes</taxon>
        <taxon>Phallomycetidae</taxon>
        <taxon>Geastrales</taxon>
        <taxon>Sphaerobolaceae</taxon>
        <taxon>Sphaerobolus</taxon>
    </lineage>
</organism>
<evidence type="ECO:0000313" key="2">
    <source>
        <dbReference type="Proteomes" id="UP000054279"/>
    </source>
</evidence>
<dbReference type="OrthoDB" id="2104739at2759"/>
<dbReference type="Proteomes" id="UP000054279">
    <property type="component" value="Unassembled WGS sequence"/>
</dbReference>
<proteinExistence type="predicted"/>
<sequence>MSKLPFQVPPRFRNDPSVISAYNMCLNLEKVIQKEMDATRDVGRSMIYCQILGYLVHYAPSDEASKAVVQEIVSCNEERVSLLEVGEMYYNQYIGAFRFNKEKIPTPSNDSSRPSFDTLADMAKHLLEEAPQNHSGAKNKALVRDNFRCPISGIVDKTSFLKNRELRQMVAREKLRIGCTECAHIISESINSNITRGSPKEQYATTVWAVLERFGYRGLSDELNGPKVHRLDKVITMGHDIHQDFYNLRLWFIQT</sequence>